<sequence length="267" mass="30759">MSKRDSLPEFFDEYKDDDDVELVDSGDCAKNLRNFCLRLLISLVLIGCVSGSLIWSFVNGESGTSTNENHRDASKNFSIFVDQYSEKEGLYITTYKLPENSDDIDPKVEEFQSFWFQSNTNQTLVHQISPDVTIYAFEKHSYWYDTSSDSPKCRFDTNMNYLTYIKNLGMTTLKRYHSEYEETHNGEKVFIYQGNPNEVLLANVNQTAFLVTAYADATTGALLAWDTYFTFESDSSDLVYKTSYEYPRMILAKPDPTYFIPPKECSP</sequence>
<evidence type="ECO:0000256" key="1">
    <source>
        <dbReference type="SAM" id="Phobius"/>
    </source>
</evidence>
<evidence type="ECO:0000313" key="2">
    <source>
        <dbReference type="EnsemblMetazoa" id="CJA10857.1"/>
    </source>
</evidence>
<dbReference type="AlphaFoldDB" id="A0A8R1HWT6"/>
<keyword evidence="3" id="KW-1185">Reference proteome</keyword>
<protein>
    <submittedName>
        <fullName evidence="2">Uncharacterized protein</fullName>
    </submittedName>
</protein>
<dbReference type="Proteomes" id="UP000005237">
    <property type="component" value="Unassembled WGS sequence"/>
</dbReference>
<organism evidence="2 3">
    <name type="scientific">Caenorhabditis japonica</name>
    <dbReference type="NCBI Taxonomy" id="281687"/>
    <lineage>
        <taxon>Eukaryota</taxon>
        <taxon>Metazoa</taxon>
        <taxon>Ecdysozoa</taxon>
        <taxon>Nematoda</taxon>
        <taxon>Chromadorea</taxon>
        <taxon>Rhabditida</taxon>
        <taxon>Rhabditina</taxon>
        <taxon>Rhabditomorpha</taxon>
        <taxon>Rhabditoidea</taxon>
        <taxon>Rhabditidae</taxon>
        <taxon>Peloderinae</taxon>
        <taxon>Caenorhabditis</taxon>
    </lineage>
</organism>
<evidence type="ECO:0000313" key="3">
    <source>
        <dbReference type="Proteomes" id="UP000005237"/>
    </source>
</evidence>
<keyword evidence="1" id="KW-0812">Transmembrane</keyword>
<name>A0A8R1HWT6_CAEJA</name>
<accession>A0A8R1HWT6</accession>
<feature type="transmembrane region" description="Helical" evidence="1">
    <location>
        <begin position="39"/>
        <end position="58"/>
    </location>
</feature>
<keyword evidence="1" id="KW-0472">Membrane</keyword>
<dbReference type="EnsemblMetazoa" id="CJA10857.1">
    <property type="protein sequence ID" value="CJA10857.1"/>
    <property type="gene ID" value="WBGene00130061"/>
</dbReference>
<reference evidence="3" key="1">
    <citation type="submission" date="2010-08" db="EMBL/GenBank/DDBJ databases">
        <authorList>
            <consortium name="Caenorhabditis japonica Sequencing Consortium"/>
            <person name="Wilson R.K."/>
        </authorList>
    </citation>
    <scope>NUCLEOTIDE SEQUENCE [LARGE SCALE GENOMIC DNA]</scope>
    <source>
        <strain evidence="3">DF5081</strain>
    </source>
</reference>
<keyword evidence="1" id="KW-1133">Transmembrane helix</keyword>
<reference evidence="2" key="2">
    <citation type="submission" date="2022-06" db="UniProtKB">
        <authorList>
            <consortium name="EnsemblMetazoa"/>
        </authorList>
    </citation>
    <scope>IDENTIFICATION</scope>
    <source>
        <strain evidence="2">DF5081</strain>
    </source>
</reference>
<proteinExistence type="predicted"/>
<dbReference type="OMA" id="YEETHNG"/>